<gene>
    <name evidence="1" type="ORF">SEA_CHYMERA_44</name>
</gene>
<dbReference type="EMBL" id="KU958700">
    <property type="protein sequence ID" value="AMS01603.1"/>
    <property type="molecule type" value="Genomic_DNA"/>
</dbReference>
<dbReference type="Proteomes" id="UP000223789">
    <property type="component" value="Segment"/>
</dbReference>
<name>A0A142K670_9CAUD</name>
<proteinExistence type="predicted"/>
<dbReference type="SUPFAM" id="SSF46785">
    <property type="entry name" value="Winged helix' DNA-binding domain"/>
    <property type="match status" value="1"/>
</dbReference>
<dbReference type="InterPro" id="IPR036390">
    <property type="entry name" value="WH_DNA-bd_sf"/>
</dbReference>
<sequence length="135" mass="15091">MSTVPTPADVFRRQAHPLIAPGPHDPTLDAPFRALWERGINGSHLYRHTKLVALTLATHADWATGHIADEDQPRMGRLIDLTGLHPGQVVVSLNVLEQRGWIVRDDRRMRWNVASVQLAVPGPIMRRLKKACTTS</sequence>
<evidence type="ECO:0000313" key="1">
    <source>
        <dbReference type="EMBL" id="AMS01603.1"/>
    </source>
</evidence>
<protein>
    <submittedName>
        <fullName evidence="1">Uncharacterized protein</fullName>
    </submittedName>
</protein>
<reference evidence="1 2" key="1">
    <citation type="submission" date="2016-03" db="EMBL/GenBank/DDBJ databases">
        <authorList>
            <person name="Ploux O."/>
        </authorList>
    </citation>
    <scope>NUCLEOTIDE SEQUENCE [LARGE SCALE GENOMIC DNA]</scope>
</reference>
<organism evidence="1 2">
    <name type="scientific">Streptomyces phage Chymera</name>
    <dbReference type="NCBI Taxonomy" id="1821728"/>
    <lineage>
        <taxon>Viruses</taxon>
        <taxon>Duplodnaviria</taxon>
        <taxon>Heunggongvirae</taxon>
        <taxon>Uroviricota</taxon>
        <taxon>Caudoviricetes</taxon>
        <taxon>Chymeravirus</taxon>
        <taxon>Chymeravirus chymera</taxon>
    </lineage>
</organism>
<keyword evidence="2" id="KW-1185">Reference proteome</keyword>
<accession>A0A142K670</accession>
<evidence type="ECO:0000313" key="2">
    <source>
        <dbReference type="Proteomes" id="UP000223789"/>
    </source>
</evidence>